<dbReference type="InterPro" id="IPR036390">
    <property type="entry name" value="WH_DNA-bd_sf"/>
</dbReference>
<dbReference type="RefSeq" id="WP_195032386.1">
    <property type="nucleotide sequence ID" value="NZ_JADLRE010000005.1"/>
</dbReference>
<evidence type="ECO:0000256" key="1">
    <source>
        <dbReference type="SAM" id="MobiDB-lite"/>
    </source>
</evidence>
<evidence type="ECO:0000259" key="2">
    <source>
        <dbReference type="Pfam" id="PF03551"/>
    </source>
</evidence>
<feature type="region of interest" description="Disordered" evidence="1">
    <location>
        <begin position="182"/>
        <end position="201"/>
    </location>
</feature>
<dbReference type="EMBL" id="JADLRE010000005">
    <property type="protein sequence ID" value="MBF6225082.1"/>
    <property type="molecule type" value="Genomic_DNA"/>
</dbReference>
<proteinExistence type="predicted"/>
<dbReference type="InterPro" id="IPR018309">
    <property type="entry name" value="Tscrpt_reg_PadR_C"/>
</dbReference>
<accession>A0ABS0C3W3</accession>
<protein>
    <submittedName>
        <fullName evidence="4">PadR family transcriptional regulator</fullName>
    </submittedName>
</protein>
<comment type="caution">
    <text evidence="4">The sequence shown here is derived from an EMBL/GenBank/DDBJ whole genome shotgun (WGS) entry which is preliminary data.</text>
</comment>
<sequence>MALRHAVLASLLGGEASGYDLAKEFDASVANYWMATPQQLYKELERMTEDGLITARVIEQEKRPNKRLHAITDTGREALHAFIAGSTKPTVIRDEMLVKVQGMDSDDADAAVTVLIERIGWAEAKLARYERLRARMLDGRSEQAYLSESARIGPYLTLLRGITFEQENVRWAQFSLDAIRRRTGTEPEQNKSPTADPARNP</sequence>
<feature type="domain" description="Transcription regulator PadR N-terminal" evidence="2">
    <location>
        <begin position="7"/>
        <end position="80"/>
    </location>
</feature>
<evidence type="ECO:0000313" key="4">
    <source>
        <dbReference type="EMBL" id="MBF6225082.1"/>
    </source>
</evidence>
<dbReference type="InterPro" id="IPR036388">
    <property type="entry name" value="WH-like_DNA-bd_sf"/>
</dbReference>
<dbReference type="Pfam" id="PF10400">
    <property type="entry name" value="Vir_act_alpha_C"/>
    <property type="match status" value="1"/>
</dbReference>
<dbReference type="SUPFAM" id="SSF46785">
    <property type="entry name" value="Winged helix' DNA-binding domain"/>
    <property type="match status" value="1"/>
</dbReference>
<dbReference type="PANTHER" id="PTHR43252:SF4">
    <property type="entry name" value="TRANSCRIPTIONAL REGULATORY PROTEIN"/>
    <property type="match status" value="1"/>
</dbReference>
<evidence type="ECO:0000313" key="5">
    <source>
        <dbReference type="Proteomes" id="UP000807309"/>
    </source>
</evidence>
<dbReference type="PANTHER" id="PTHR43252">
    <property type="entry name" value="TRANSCRIPTIONAL REGULATOR YQJI"/>
    <property type="match status" value="1"/>
</dbReference>
<organism evidence="4 5">
    <name type="scientific">Nocardia abscessus</name>
    <dbReference type="NCBI Taxonomy" id="120957"/>
    <lineage>
        <taxon>Bacteria</taxon>
        <taxon>Bacillati</taxon>
        <taxon>Actinomycetota</taxon>
        <taxon>Actinomycetes</taxon>
        <taxon>Mycobacteriales</taxon>
        <taxon>Nocardiaceae</taxon>
        <taxon>Nocardia</taxon>
    </lineage>
</organism>
<evidence type="ECO:0000259" key="3">
    <source>
        <dbReference type="Pfam" id="PF10400"/>
    </source>
</evidence>
<keyword evidence="5" id="KW-1185">Reference proteome</keyword>
<dbReference type="Gene3D" id="6.10.140.190">
    <property type="match status" value="1"/>
</dbReference>
<dbReference type="Gene3D" id="1.10.10.10">
    <property type="entry name" value="Winged helix-like DNA-binding domain superfamily/Winged helix DNA-binding domain"/>
    <property type="match status" value="1"/>
</dbReference>
<dbReference type="InterPro" id="IPR005149">
    <property type="entry name" value="Tscrpt_reg_PadR_N"/>
</dbReference>
<dbReference type="Pfam" id="PF03551">
    <property type="entry name" value="PadR"/>
    <property type="match status" value="1"/>
</dbReference>
<feature type="domain" description="Transcription regulator PadR C-terminal" evidence="3">
    <location>
        <begin position="92"/>
        <end position="179"/>
    </location>
</feature>
<reference evidence="4 5" key="1">
    <citation type="submission" date="2020-10" db="EMBL/GenBank/DDBJ databases">
        <title>Identification of Nocardia species via Next-generation sequencing and recognition of intraspecies genetic diversity.</title>
        <authorList>
            <person name="Li P."/>
            <person name="Li P."/>
            <person name="Lu B."/>
        </authorList>
    </citation>
    <scope>NUCLEOTIDE SEQUENCE [LARGE SCALE GENOMIC DNA]</scope>
    <source>
        <strain evidence="4 5">N-11</strain>
    </source>
</reference>
<gene>
    <name evidence="4" type="ORF">IU470_08170</name>
</gene>
<name>A0ABS0C3W3_9NOCA</name>
<dbReference type="Proteomes" id="UP000807309">
    <property type="component" value="Unassembled WGS sequence"/>
</dbReference>